<name>A0ABW5M504_9BACT</name>
<keyword evidence="6" id="KW-1185">Reference proteome</keyword>
<evidence type="ECO:0000256" key="3">
    <source>
        <dbReference type="SAM" id="MobiDB-lite"/>
    </source>
</evidence>
<keyword evidence="2" id="KW-0175">Coiled coil</keyword>
<dbReference type="InterPro" id="IPR011055">
    <property type="entry name" value="Dup_hybrid_motif"/>
</dbReference>
<dbReference type="SUPFAM" id="SSF51261">
    <property type="entry name" value="Duplicated hybrid motif"/>
    <property type="match status" value="1"/>
</dbReference>
<dbReference type="InterPro" id="IPR050570">
    <property type="entry name" value="Cell_wall_metabolism_enzyme"/>
</dbReference>
<dbReference type="Gene3D" id="2.70.70.10">
    <property type="entry name" value="Glucose Permease (Domain IIA)"/>
    <property type="match status" value="1"/>
</dbReference>
<comment type="caution">
    <text evidence="5">The sequence shown here is derived from an EMBL/GenBank/DDBJ whole genome shotgun (WGS) entry which is preliminary data.</text>
</comment>
<organism evidence="5 6">
    <name type="scientific">Spirosoma soli</name>
    <dbReference type="NCBI Taxonomy" id="1770529"/>
    <lineage>
        <taxon>Bacteria</taxon>
        <taxon>Pseudomonadati</taxon>
        <taxon>Bacteroidota</taxon>
        <taxon>Cytophagia</taxon>
        <taxon>Cytophagales</taxon>
        <taxon>Cytophagaceae</taxon>
        <taxon>Spirosoma</taxon>
    </lineage>
</organism>
<gene>
    <name evidence="5" type="ORF">ACFSUS_13255</name>
</gene>
<dbReference type="RefSeq" id="WP_381523305.1">
    <property type="nucleotide sequence ID" value="NZ_JBHULN010000007.1"/>
</dbReference>
<protein>
    <submittedName>
        <fullName evidence="5">Murein hydrolase activator EnvC family protein</fullName>
    </submittedName>
</protein>
<feature type="region of interest" description="Disordered" evidence="3">
    <location>
        <begin position="291"/>
        <end position="333"/>
    </location>
</feature>
<evidence type="ECO:0000313" key="6">
    <source>
        <dbReference type="Proteomes" id="UP001597469"/>
    </source>
</evidence>
<sequence length="475" mass="54086">MHTKFLCLFSFVQWSGIGLVLVGLLLATESAQAQQTQRNRQVLEREKKQNLEKMNQIRTILKQTASEKQVGLGQLKALNQQIQAQSQQIGLLNKDLRLTESEIAELRQASNRLTRDLEKLKDEYGSMVYAADKRRQQVNPLGFLFASDNFNQLVARYRYLRQYSDARQSQVRQMNNIQTMLQNKQQATQRKRQQQRGTLVAKVQEGQKLETLKEEKNQVVKELGQKEAELKAELAESRRAVDRLEAMITRIIAREAKERAEREARERAERERLARLEAARKAAERKRAEEAIAAAEKAGEKPAPADVAKVEKPVESEPAARKPDERRNNNLNDEETALASSFTASRARLPWPVSKGFISDRFGRKPHPVLKGIYVENQGVDIQTNAGEGVRSVYDGIVQDVTSMPGMNNVVAIQHGDYFTVYAKLRNVSVHTGQRVKAREVIGTVATDKNGVSEMQFQIWKEFTKLNPESWLIPR</sequence>
<evidence type="ECO:0000256" key="2">
    <source>
        <dbReference type="SAM" id="Coils"/>
    </source>
</evidence>
<dbReference type="InterPro" id="IPR016047">
    <property type="entry name" value="M23ase_b-sheet_dom"/>
</dbReference>
<dbReference type="PANTHER" id="PTHR21666">
    <property type="entry name" value="PEPTIDASE-RELATED"/>
    <property type="match status" value="1"/>
</dbReference>
<feature type="compositionally biased region" description="Basic and acidic residues" evidence="3">
    <location>
        <begin position="308"/>
        <end position="328"/>
    </location>
</feature>
<keyword evidence="5" id="KW-0378">Hydrolase</keyword>
<dbReference type="CDD" id="cd12797">
    <property type="entry name" value="M23_peptidase"/>
    <property type="match status" value="1"/>
</dbReference>
<dbReference type="Pfam" id="PF01551">
    <property type="entry name" value="Peptidase_M23"/>
    <property type="match status" value="1"/>
</dbReference>
<evidence type="ECO:0000256" key="1">
    <source>
        <dbReference type="ARBA" id="ARBA00022729"/>
    </source>
</evidence>
<dbReference type="GO" id="GO:0016787">
    <property type="term" value="F:hydrolase activity"/>
    <property type="evidence" value="ECO:0007669"/>
    <property type="project" value="UniProtKB-KW"/>
</dbReference>
<dbReference type="Gene3D" id="6.10.250.3150">
    <property type="match status" value="1"/>
</dbReference>
<evidence type="ECO:0000313" key="5">
    <source>
        <dbReference type="EMBL" id="MFD2571606.1"/>
    </source>
</evidence>
<dbReference type="PANTHER" id="PTHR21666:SF289">
    <property type="entry name" value="L-ALA--D-GLU ENDOPEPTIDASE"/>
    <property type="match status" value="1"/>
</dbReference>
<feature type="domain" description="M23ase beta-sheet core" evidence="4">
    <location>
        <begin position="377"/>
        <end position="468"/>
    </location>
</feature>
<accession>A0ABW5M504</accession>
<proteinExistence type="predicted"/>
<evidence type="ECO:0000259" key="4">
    <source>
        <dbReference type="Pfam" id="PF01551"/>
    </source>
</evidence>
<reference evidence="6" key="1">
    <citation type="journal article" date="2019" name="Int. J. Syst. Evol. Microbiol.">
        <title>The Global Catalogue of Microorganisms (GCM) 10K type strain sequencing project: providing services to taxonomists for standard genome sequencing and annotation.</title>
        <authorList>
            <consortium name="The Broad Institute Genomics Platform"/>
            <consortium name="The Broad Institute Genome Sequencing Center for Infectious Disease"/>
            <person name="Wu L."/>
            <person name="Ma J."/>
        </authorList>
    </citation>
    <scope>NUCLEOTIDE SEQUENCE [LARGE SCALE GENOMIC DNA]</scope>
    <source>
        <strain evidence="6">KCTC 42805</strain>
    </source>
</reference>
<keyword evidence="1" id="KW-0732">Signal</keyword>
<feature type="coiled-coil region" evidence="2">
    <location>
        <begin position="26"/>
        <end position="123"/>
    </location>
</feature>
<dbReference type="Proteomes" id="UP001597469">
    <property type="component" value="Unassembled WGS sequence"/>
</dbReference>
<dbReference type="EMBL" id="JBHULN010000007">
    <property type="protein sequence ID" value="MFD2571606.1"/>
    <property type="molecule type" value="Genomic_DNA"/>
</dbReference>